<evidence type="ECO:0000313" key="3">
    <source>
        <dbReference type="WBParaSite" id="nRc.2.0.1.t02193-RA"/>
    </source>
</evidence>
<evidence type="ECO:0000259" key="1">
    <source>
        <dbReference type="Pfam" id="PF05699"/>
    </source>
</evidence>
<dbReference type="Proteomes" id="UP000887565">
    <property type="component" value="Unplaced"/>
</dbReference>
<dbReference type="InterPro" id="IPR012337">
    <property type="entry name" value="RNaseH-like_sf"/>
</dbReference>
<dbReference type="PANTHER" id="PTHR46169">
    <property type="entry name" value="DNA REPLICATION-RELATED ELEMENT FACTOR, ISOFORM A"/>
    <property type="match status" value="1"/>
</dbReference>
<dbReference type="SUPFAM" id="SSF53098">
    <property type="entry name" value="Ribonuclease H-like"/>
    <property type="match status" value="1"/>
</dbReference>
<reference evidence="3" key="1">
    <citation type="submission" date="2022-11" db="UniProtKB">
        <authorList>
            <consortium name="WormBaseParasite"/>
        </authorList>
    </citation>
    <scope>IDENTIFICATION</scope>
</reference>
<dbReference type="GO" id="GO:0005634">
    <property type="term" value="C:nucleus"/>
    <property type="evidence" value="ECO:0007669"/>
    <property type="project" value="TreeGrafter"/>
</dbReference>
<protein>
    <submittedName>
        <fullName evidence="3">HAT C-terminal dimerisation domain-containing protein</fullName>
    </submittedName>
</protein>
<name>A0A915HJN6_ROMCU</name>
<dbReference type="WBParaSite" id="nRc.2.0.1.t02193-RA">
    <property type="protein sequence ID" value="nRc.2.0.1.t02193-RA"/>
    <property type="gene ID" value="nRc.2.0.1.g02193"/>
</dbReference>
<proteinExistence type="predicted"/>
<sequence length="146" mass="17053">MKLREKVELEIQTFIYNGVSFMTHIWSNLTESLLSSTLHGINDDFERVQFVLHAQPLSDERHTAENLNHYFEEMLENWNIDKMKELEAYKSMKKPSSDDCELQWWKTNKNTFPLLSKVAKLFLSPPSTSIASERLISNAVAKIVEF</sequence>
<evidence type="ECO:0000313" key="2">
    <source>
        <dbReference type="Proteomes" id="UP000887565"/>
    </source>
</evidence>
<dbReference type="GO" id="GO:0046983">
    <property type="term" value="F:protein dimerization activity"/>
    <property type="evidence" value="ECO:0007669"/>
    <property type="project" value="InterPro"/>
</dbReference>
<accession>A0A915HJN6</accession>
<dbReference type="Pfam" id="PF05699">
    <property type="entry name" value="Dimer_Tnp_hAT"/>
    <property type="match status" value="1"/>
</dbReference>
<organism evidence="2 3">
    <name type="scientific">Romanomermis culicivorax</name>
    <name type="common">Nematode worm</name>
    <dbReference type="NCBI Taxonomy" id="13658"/>
    <lineage>
        <taxon>Eukaryota</taxon>
        <taxon>Metazoa</taxon>
        <taxon>Ecdysozoa</taxon>
        <taxon>Nematoda</taxon>
        <taxon>Enoplea</taxon>
        <taxon>Dorylaimia</taxon>
        <taxon>Mermithida</taxon>
        <taxon>Mermithoidea</taxon>
        <taxon>Mermithidae</taxon>
        <taxon>Romanomermis</taxon>
    </lineage>
</organism>
<feature type="domain" description="HAT C-terminal dimerisation" evidence="1">
    <location>
        <begin position="101"/>
        <end position="142"/>
    </location>
</feature>
<keyword evidence="2" id="KW-1185">Reference proteome</keyword>
<dbReference type="PANTHER" id="PTHR46169:SF29">
    <property type="entry name" value="DNA REPLICATION-RELATED ELEMENT FACTOR, ISOFORM A"/>
    <property type="match status" value="1"/>
</dbReference>
<dbReference type="InterPro" id="IPR008906">
    <property type="entry name" value="HATC_C_dom"/>
</dbReference>
<dbReference type="GO" id="GO:0006357">
    <property type="term" value="P:regulation of transcription by RNA polymerase II"/>
    <property type="evidence" value="ECO:0007669"/>
    <property type="project" value="TreeGrafter"/>
</dbReference>
<dbReference type="AlphaFoldDB" id="A0A915HJN6"/>
<dbReference type="InterPro" id="IPR052717">
    <property type="entry name" value="Vacuolar_transposase_reg"/>
</dbReference>